<dbReference type="GO" id="GO:0000155">
    <property type="term" value="F:phosphorelay sensor kinase activity"/>
    <property type="evidence" value="ECO:0007669"/>
    <property type="project" value="InterPro"/>
</dbReference>
<evidence type="ECO:0000313" key="13">
    <source>
        <dbReference type="EMBL" id="MBB4933763.1"/>
    </source>
</evidence>
<evidence type="ECO:0000259" key="11">
    <source>
        <dbReference type="Pfam" id="PF02518"/>
    </source>
</evidence>
<dbReference type="RefSeq" id="WP_184581323.1">
    <property type="nucleotide sequence ID" value="NZ_JACHJT010000001.1"/>
</dbReference>
<evidence type="ECO:0000256" key="6">
    <source>
        <dbReference type="ARBA" id="ARBA00022777"/>
    </source>
</evidence>
<dbReference type="GO" id="GO:0046983">
    <property type="term" value="F:protein dimerization activity"/>
    <property type="evidence" value="ECO:0007669"/>
    <property type="project" value="InterPro"/>
</dbReference>
<dbReference type="Pfam" id="PF07730">
    <property type="entry name" value="HisKA_3"/>
    <property type="match status" value="1"/>
</dbReference>
<evidence type="ECO:0000256" key="4">
    <source>
        <dbReference type="ARBA" id="ARBA00022679"/>
    </source>
</evidence>
<comment type="catalytic activity">
    <reaction evidence="1">
        <text>ATP + protein L-histidine = ADP + protein N-phospho-L-histidine.</text>
        <dbReference type="EC" id="2.7.13.3"/>
    </reaction>
</comment>
<proteinExistence type="predicted"/>
<dbReference type="InterPro" id="IPR011712">
    <property type="entry name" value="Sig_transdc_His_kin_sub3_dim/P"/>
</dbReference>
<keyword evidence="5" id="KW-0547">Nucleotide-binding</keyword>
<evidence type="ECO:0000313" key="14">
    <source>
        <dbReference type="Proteomes" id="UP000523007"/>
    </source>
</evidence>
<evidence type="ECO:0000256" key="8">
    <source>
        <dbReference type="ARBA" id="ARBA00023012"/>
    </source>
</evidence>
<evidence type="ECO:0000256" key="10">
    <source>
        <dbReference type="SAM" id="Phobius"/>
    </source>
</evidence>
<keyword evidence="6 13" id="KW-0418">Kinase</keyword>
<comment type="caution">
    <text evidence="13">The sequence shown here is derived from an EMBL/GenBank/DDBJ whole genome shotgun (WGS) entry which is preliminary data.</text>
</comment>
<dbReference type="PANTHER" id="PTHR24421:SF10">
    <property type="entry name" value="NITRATE_NITRITE SENSOR PROTEIN NARQ"/>
    <property type="match status" value="1"/>
</dbReference>
<dbReference type="InterPro" id="IPR036890">
    <property type="entry name" value="HATPase_C_sf"/>
</dbReference>
<feature type="transmembrane region" description="Helical" evidence="10">
    <location>
        <begin position="117"/>
        <end position="136"/>
    </location>
</feature>
<evidence type="ECO:0000256" key="5">
    <source>
        <dbReference type="ARBA" id="ARBA00022741"/>
    </source>
</evidence>
<keyword evidence="10" id="KW-0472">Membrane</keyword>
<dbReference type="Gene3D" id="3.30.565.10">
    <property type="entry name" value="Histidine kinase-like ATPase, C-terminal domain"/>
    <property type="match status" value="1"/>
</dbReference>
<organism evidence="13 14">
    <name type="scientific">Lipingzhangella halophila</name>
    <dbReference type="NCBI Taxonomy" id="1783352"/>
    <lineage>
        <taxon>Bacteria</taxon>
        <taxon>Bacillati</taxon>
        <taxon>Actinomycetota</taxon>
        <taxon>Actinomycetes</taxon>
        <taxon>Streptosporangiales</taxon>
        <taxon>Nocardiopsidaceae</taxon>
        <taxon>Lipingzhangella</taxon>
    </lineage>
</organism>
<dbReference type="Proteomes" id="UP000523007">
    <property type="component" value="Unassembled WGS sequence"/>
</dbReference>
<feature type="transmembrane region" description="Helical" evidence="10">
    <location>
        <begin position="21"/>
        <end position="44"/>
    </location>
</feature>
<reference evidence="13 14" key="1">
    <citation type="submission" date="2020-08" db="EMBL/GenBank/DDBJ databases">
        <title>Sequencing the genomes of 1000 actinobacteria strains.</title>
        <authorList>
            <person name="Klenk H.-P."/>
        </authorList>
    </citation>
    <scope>NUCLEOTIDE SEQUENCE [LARGE SCALE GENOMIC DNA]</scope>
    <source>
        <strain evidence="13 14">DSM 102030</strain>
    </source>
</reference>
<gene>
    <name evidence="13" type="ORF">F4561_004583</name>
</gene>
<keyword evidence="7" id="KW-0067">ATP-binding</keyword>
<dbReference type="Gene3D" id="1.20.5.1930">
    <property type="match status" value="1"/>
</dbReference>
<keyword evidence="3" id="KW-0597">Phosphoprotein</keyword>
<evidence type="ECO:0000256" key="2">
    <source>
        <dbReference type="ARBA" id="ARBA00012438"/>
    </source>
</evidence>
<dbReference type="SUPFAM" id="SSF55874">
    <property type="entry name" value="ATPase domain of HSP90 chaperone/DNA topoisomerase II/histidine kinase"/>
    <property type="match status" value="1"/>
</dbReference>
<sequence length="419" mass="43033">MRWLLPRGRAVSPAAVDRIRSWALSGGAVVLLGWAWVGDLLNLVGARQIPAAVWGGPPRSDFNVLPVVSGAVVVAVVVGLVSLRPGRTATAAGAVVAAAVPIAASAMLAPLPTGEYFGYPFTTAELAGLLLVLAVVAFRCAPLPIVGVAAVAVSALLSDALRNIDIPESSEGLLSTAVLAVVLGLAPGLYLRWRDDQRRSQVARARQEERLSVARDLHDEVAHKLTGIVVQAQALRYIADGTPERAQAVLPEIERSAGQALASMRRLVATLRVAEDAPVTDGRGVTEALRGLEQAPGAGLPRVDVTVSGPVDDLPADVGAAVVRISQEAVTNALRHARDATDVTVNVAVGAGQANLEVRDNGQGSASSFTGGGGHGVVGMAERARLLGGEASAGPARSGPGWRVRAELPVSGLPTSEKA</sequence>
<protein>
    <recommendedName>
        <fullName evidence="2">histidine kinase</fullName>
        <ecNumber evidence="2">2.7.13.3</ecNumber>
    </recommendedName>
</protein>
<keyword evidence="10" id="KW-1133">Transmembrane helix</keyword>
<feature type="transmembrane region" description="Helical" evidence="10">
    <location>
        <begin position="64"/>
        <end position="83"/>
    </location>
</feature>
<dbReference type="GO" id="GO:0016020">
    <property type="term" value="C:membrane"/>
    <property type="evidence" value="ECO:0007669"/>
    <property type="project" value="InterPro"/>
</dbReference>
<keyword evidence="14" id="KW-1185">Reference proteome</keyword>
<keyword evidence="8" id="KW-0902">Two-component regulatory system</keyword>
<keyword evidence="10" id="KW-0812">Transmembrane</keyword>
<dbReference type="EMBL" id="JACHJT010000001">
    <property type="protein sequence ID" value="MBB4933763.1"/>
    <property type="molecule type" value="Genomic_DNA"/>
</dbReference>
<dbReference type="EC" id="2.7.13.3" evidence="2"/>
<evidence type="ECO:0000256" key="3">
    <source>
        <dbReference type="ARBA" id="ARBA00022553"/>
    </source>
</evidence>
<feature type="domain" description="Histidine kinase/HSP90-like ATPase" evidence="11">
    <location>
        <begin position="321"/>
        <end position="410"/>
    </location>
</feature>
<evidence type="ECO:0000259" key="12">
    <source>
        <dbReference type="Pfam" id="PF07730"/>
    </source>
</evidence>
<dbReference type="InterPro" id="IPR050482">
    <property type="entry name" value="Sensor_HK_TwoCompSys"/>
</dbReference>
<dbReference type="GO" id="GO:0005524">
    <property type="term" value="F:ATP binding"/>
    <property type="evidence" value="ECO:0007669"/>
    <property type="project" value="UniProtKB-KW"/>
</dbReference>
<feature type="domain" description="Signal transduction histidine kinase subgroup 3 dimerisation and phosphoacceptor" evidence="12">
    <location>
        <begin position="209"/>
        <end position="273"/>
    </location>
</feature>
<dbReference type="InterPro" id="IPR003594">
    <property type="entry name" value="HATPase_dom"/>
</dbReference>
<dbReference type="Pfam" id="PF02518">
    <property type="entry name" value="HATPase_c"/>
    <property type="match status" value="1"/>
</dbReference>
<name>A0A7W7W4N0_9ACTN</name>
<feature type="transmembrane region" description="Helical" evidence="10">
    <location>
        <begin position="173"/>
        <end position="191"/>
    </location>
</feature>
<feature type="transmembrane region" description="Helical" evidence="10">
    <location>
        <begin position="143"/>
        <end position="161"/>
    </location>
</feature>
<feature type="region of interest" description="Disordered" evidence="9">
    <location>
        <begin position="390"/>
        <end position="419"/>
    </location>
</feature>
<dbReference type="PANTHER" id="PTHR24421">
    <property type="entry name" value="NITRATE/NITRITE SENSOR PROTEIN NARX-RELATED"/>
    <property type="match status" value="1"/>
</dbReference>
<feature type="transmembrane region" description="Helical" evidence="10">
    <location>
        <begin position="90"/>
        <end position="111"/>
    </location>
</feature>
<keyword evidence="4" id="KW-0808">Transferase</keyword>
<evidence type="ECO:0000256" key="1">
    <source>
        <dbReference type="ARBA" id="ARBA00000085"/>
    </source>
</evidence>
<accession>A0A7W7W4N0</accession>
<dbReference type="AlphaFoldDB" id="A0A7W7W4N0"/>
<evidence type="ECO:0000256" key="7">
    <source>
        <dbReference type="ARBA" id="ARBA00022840"/>
    </source>
</evidence>
<evidence type="ECO:0000256" key="9">
    <source>
        <dbReference type="SAM" id="MobiDB-lite"/>
    </source>
</evidence>
<dbReference type="CDD" id="cd16917">
    <property type="entry name" value="HATPase_UhpB-NarQ-NarX-like"/>
    <property type="match status" value="1"/>
</dbReference>